<evidence type="ECO:0000256" key="1">
    <source>
        <dbReference type="ARBA" id="ARBA00001971"/>
    </source>
</evidence>
<evidence type="ECO:0000256" key="2">
    <source>
        <dbReference type="ARBA" id="ARBA00005179"/>
    </source>
</evidence>
<comment type="caution">
    <text evidence="12">The sequence shown here is derived from an EMBL/GenBank/DDBJ whole genome shotgun (WGS) entry which is preliminary data.</text>
</comment>
<keyword evidence="5 9" id="KW-0479">Metal-binding</keyword>
<dbReference type="Proteomes" id="UP001362999">
    <property type="component" value="Unassembled WGS sequence"/>
</dbReference>
<dbReference type="GO" id="GO:0005506">
    <property type="term" value="F:iron ion binding"/>
    <property type="evidence" value="ECO:0007669"/>
    <property type="project" value="InterPro"/>
</dbReference>
<accession>A0AAW0BQV0</accession>
<comment type="pathway">
    <text evidence="2">Secondary metabolite biosynthesis.</text>
</comment>
<keyword evidence="11" id="KW-0812">Transmembrane</keyword>
<dbReference type="AlphaFoldDB" id="A0AAW0BQV0"/>
<reference evidence="12 13" key="1">
    <citation type="journal article" date="2024" name="J Genomics">
        <title>Draft genome sequencing and assembly of Favolaschia claudopus CIRM-BRFM 2984 isolated from oak limbs.</title>
        <authorList>
            <person name="Navarro D."/>
            <person name="Drula E."/>
            <person name="Chaduli D."/>
            <person name="Cazenave R."/>
            <person name="Ahrendt S."/>
            <person name="Wang J."/>
            <person name="Lipzen A."/>
            <person name="Daum C."/>
            <person name="Barry K."/>
            <person name="Grigoriev I.V."/>
            <person name="Favel A."/>
            <person name="Rosso M.N."/>
            <person name="Martin F."/>
        </authorList>
    </citation>
    <scope>NUCLEOTIDE SEQUENCE [LARGE SCALE GENOMIC DNA]</scope>
    <source>
        <strain evidence="12 13">CIRM-BRFM 2984</strain>
    </source>
</reference>
<evidence type="ECO:0000256" key="6">
    <source>
        <dbReference type="ARBA" id="ARBA00023002"/>
    </source>
</evidence>
<keyword evidence="11" id="KW-1133">Transmembrane helix</keyword>
<evidence type="ECO:0000313" key="13">
    <source>
        <dbReference type="Proteomes" id="UP001362999"/>
    </source>
</evidence>
<comment type="cofactor">
    <cofactor evidence="1 9">
        <name>heme</name>
        <dbReference type="ChEBI" id="CHEBI:30413"/>
    </cofactor>
</comment>
<feature type="binding site" description="axial binding residue" evidence="9">
    <location>
        <position position="457"/>
    </location>
    <ligand>
        <name>heme</name>
        <dbReference type="ChEBI" id="CHEBI:30413"/>
    </ligand>
    <ligandPart>
        <name>Fe</name>
        <dbReference type="ChEBI" id="CHEBI:18248"/>
    </ligandPart>
</feature>
<dbReference type="Pfam" id="PF00067">
    <property type="entry name" value="p450"/>
    <property type="match status" value="1"/>
</dbReference>
<keyword evidence="8 10" id="KW-0503">Monooxygenase</keyword>
<evidence type="ECO:0000313" key="12">
    <source>
        <dbReference type="EMBL" id="KAK7028528.1"/>
    </source>
</evidence>
<dbReference type="PRINTS" id="PR00463">
    <property type="entry name" value="EP450I"/>
</dbReference>
<dbReference type="EMBL" id="JAWWNJ010000028">
    <property type="protein sequence ID" value="KAK7028528.1"/>
    <property type="molecule type" value="Genomic_DNA"/>
</dbReference>
<dbReference type="Gene3D" id="1.10.630.10">
    <property type="entry name" value="Cytochrome P450"/>
    <property type="match status" value="1"/>
</dbReference>
<dbReference type="InterPro" id="IPR050121">
    <property type="entry name" value="Cytochrome_P450_monoxygenase"/>
</dbReference>
<dbReference type="InterPro" id="IPR036396">
    <property type="entry name" value="Cyt_P450_sf"/>
</dbReference>
<evidence type="ECO:0000256" key="11">
    <source>
        <dbReference type="SAM" id="Phobius"/>
    </source>
</evidence>
<dbReference type="PANTHER" id="PTHR24305">
    <property type="entry name" value="CYTOCHROME P450"/>
    <property type="match status" value="1"/>
</dbReference>
<dbReference type="GO" id="GO:0016705">
    <property type="term" value="F:oxidoreductase activity, acting on paired donors, with incorporation or reduction of molecular oxygen"/>
    <property type="evidence" value="ECO:0007669"/>
    <property type="project" value="InterPro"/>
</dbReference>
<keyword evidence="13" id="KW-1185">Reference proteome</keyword>
<dbReference type="InterPro" id="IPR002401">
    <property type="entry name" value="Cyt_P450_E_grp-I"/>
</dbReference>
<evidence type="ECO:0000256" key="8">
    <source>
        <dbReference type="ARBA" id="ARBA00023033"/>
    </source>
</evidence>
<evidence type="ECO:0000256" key="5">
    <source>
        <dbReference type="ARBA" id="ARBA00022723"/>
    </source>
</evidence>
<gene>
    <name evidence="12" type="ORF">R3P38DRAFT_2936974</name>
</gene>
<dbReference type="PROSITE" id="PS00086">
    <property type="entry name" value="CYTOCHROME_P450"/>
    <property type="match status" value="1"/>
</dbReference>
<dbReference type="PANTHER" id="PTHR24305:SF29">
    <property type="entry name" value="BENZOATE-PARA-HYDROXYLASE"/>
    <property type="match status" value="1"/>
</dbReference>
<dbReference type="CDD" id="cd11061">
    <property type="entry name" value="CYP67-like"/>
    <property type="match status" value="1"/>
</dbReference>
<comment type="similarity">
    <text evidence="3 10">Belongs to the cytochrome P450 family.</text>
</comment>
<keyword evidence="7 9" id="KW-0408">Iron</keyword>
<dbReference type="PRINTS" id="PR00385">
    <property type="entry name" value="P450"/>
</dbReference>
<dbReference type="InterPro" id="IPR001128">
    <property type="entry name" value="Cyt_P450"/>
</dbReference>
<dbReference type="GO" id="GO:0020037">
    <property type="term" value="F:heme binding"/>
    <property type="evidence" value="ECO:0007669"/>
    <property type="project" value="InterPro"/>
</dbReference>
<dbReference type="GO" id="GO:0004497">
    <property type="term" value="F:monooxygenase activity"/>
    <property type="evidence" value="ECO:0007669"/>
    <property type="project" value="UniProtKB-KW"/>
</dbReference>
<dbReference type="InterPro" id="IPR017972">
    <property type="entry name" value="Cyt_P450_CS"/>
</dbReference>
<feature type="transmembrane region" description="Helical" evidence="11">
    <location>
        <begin position="20"/>
        <end position="38"/>
    </location>
</feature>
<evidence type="ECO:0000256" key="10">
    <source>
        <dbReference type="RuleBase" id="RU000461"/>
    </source>
</evidence>
<evidence type="ECO:0000256" key="7">
    <source>
        <dbReference type="ARBA" id="ARBA00023004"/>
    </source>
</evidence>
<name>A0AAW0BQV0_9AGAR</name>
<evidence type="ECO:0000256" key="9">
    <source>
        <dbReference type="PIRSR" id="PIRSR602401-1"/>
    </source>
</evidence>
<dbReference type="SUPFAM" id="SSF48264">
    <property type="entry name" value="Cytochrome P450"/>
    <property type="match status" value="1"/>
</dbReference>
<keyword evidence="4 9" id="KW-0349">Heme</keyword>
<protein>
    <submittedName>
        <fullName evidence="12">Benzoate 4-monooxygenase</fullName>
    </submittedName>
</protein>
<sequence length="507" mass="56417">MFLPDLNEILAGVATARLYGLAALLLICGACVLQVVIWRQKSAKYQQIPGPFLARWTSLWLTYHAYRGRRYKAVHAAHMRYGVLVRIAPNHISVASPDALSIIYGQGSRAPAKSPFYDSFVCNGKPSIFSTRDRQEHSAKRRIVSHAFSSSALQEFIPLIHSTIGDFTQRMDEFCNNAEYFDALLWFNYLAFDVLSDLAFGERIGMLKQGSDLVEIERPDGSTAHENAIALVDEREHLAAIVGIHPVLQVAVRWLPFLSGSKATSGLEDLARRQVLKRLSTGANRNDILGKLIAAHGWDLRPPTSDEVAELTAEAVTLLIAGSDTTSNSIAVILHYIATHPRVYKKILELLLEASSGRNEITYEQVKDVPYLQATINEGVRLHSTTAIGLHRSAPPGGLVCCGHFFPEGTELSVPAWTIGHDPQVWGDPDTFRPERWLEGKENRQYLLAFGKGPRACIGQNLANIEMALVLSTILLRYNVEVKSQKLETTEGFMHKPLDCWIRLSLR</sequence>
<evidence type="ECO:0000256" key="3">
    <source>
        <dbReference type="ARBA" id="ARBA00010617"/>
    </source>
</evidence>
<organism evidence="12 13">
    <name type="scientific">Favolaschia claudopus</name>
    <dbReference type="NCBI Taxonomy" id="2862362"/>
    <lineage>
        <taxon>Eukaryota</taxon>
        <taxon>Fungi</taxon>
        <taxon>Dikarya</taxon>
        <taxon>Basidiomycota</taxon>
        <taxon>Agaricomycotina</taxon>
        <taxon>Agaricomycetes</taxon>
        <taxon>Agaricomycetidae</taxon>
        <taxon>Agaricales</taxon>
        <taxon>Marasmiineae</taxon>
        <taxon>Mycenaceae</taxon>
        <taxon>Favolaschia</taxon>
    </lineage>
</organism>
<evidence type="ECO:0000256" key="4">
    <source>
        <dbReference type="ARBA" id="ARBA00022617"/>
    </source>
</evidence>
<proteinExistence type="inferred from homology"/>
<keyword evidence="11" id="KW-0472">Membrane</keyword>
<keyword evidence="6 10" id="KW-0560">Oxidoreductase</keyword>